<dbReference type="CDD" id="cd02651">
    <property type="entry name" value="nuc_hydro_IU_UC_XIUA"/>
    <property type="match status" value="1"/>
</dbReference>
<evidence type="ECO:0000256" key="2">
    <source>
        <dbReference type="ARBA" id="ARBA00023295"/>
    </source>
</evidence>
<evidence type="ECO:0000313" key="5">
    <source>
        <dbReference type="Proteomes" id="UP001064971"/>
    </source>
</evidence>
<accession>A0ABM8AAD8</accession>
<keyword evidence="1" id="KW-0378">Hydrolase</keyword>
<sequence length="326" mass="33967">MDDLAAYNARVTSAPALPRPVILDGDPGLDDAIAWLLALASPEEVRVLGVTTVHGNVGLPLTTHNAGVTLALAGAQVPVHAGADRPLVRPPLTAASVHGDSGLPAADLPEPLRAPEAEHGVDFIIRTVRERPGEVTLVATGPLTNVALTFRLAPDLPALLREVVWMGGSTGGGNRTPAAEFNALADPHAAHIVLGSGVPLRMFGLNVTMQVIATPERLDALRALDNRAGAVSAELLTFYAGVYRERYGLDGGALHDPVAVAAVLRPNLFDMKPMSVQVELQEGLNLGRTVCDLYGVTGQPANAQVAVGVDAEGVFGLLLERLGRLP</sequence>
<evidence type="ECO:0000313" key="4">
    <source>
        <dbReference type="EMBL" id="BDP40728.1"/>
    </source>
</evidence>
<dbReference type="PANTHER" id="PTHR12304">
    <property type="entry name" value="INOSINE-URIDINE PREFERRING NUCLEOSIDE HYDROLASE"/>
    <property type="match status" value="1"/>
</dbReference>
<feature type="domain" description="Inosine/uridine-preferring nucleoside hydrolase" evidence="3">
    <location>
        <begin position="21"/>
        <end position="315"/>
    </location>
</feature>
<evidence type="ECO:0000259" key="3">
    <source>
        <dbReference type="Pfam" id="PF01156"/>
    </source>
</evidence>
<dbReference type="InterPro" id="IPR015910">
    <property type="entry name" value="I/U_nuclsd_hydro_CS"/>
</dbReference>
<dbReference type="InterPro" id="IPR023186">
    <property type="entry name" value="IUNH"/>
</dbReference>
<evidence type="ECO:0000256" key="1">
    <source>
        <dbReference type="ARBA" id="ARBA00022801"/>
    </source>
</evidence>
<dbReference type="Proteomes" id="UP001064971">
    <property type="component" value="Chromosome"/>
</dbReference>
<dbReference type="InterPro" id="IPR036452">
    <property type="entry name" value="Ribo_hydro-like"/>
</dbReference>
<protein>
    <recommendedName>
        <fullName evidence="3">Inosine/uridine-preferring nucleoside hydrolase domain-containing protein</fullName>
    </recommendedName>
</protein>
<keyword evidence="5" id="KW-1185">Reference proteome</keyword>
<organism evidence="4 5">
    <name type="scientific">Deinococcus aetherius</name>
    <dbReference type="NCBI Taxonomy" id="200252"/>
    <lineage>
        <taxon>Bacteria</taxon>
        <taxon>Thermotogati</taxon>
        <taxon>Deinococcota</taxon>
        <taxon>Deinococci</taxon>
        <taxon>Deinococcales</taxon>
        <taxon>Deinococcaceae</taxon>
        <taxon>Deinococcus</taxon>
    </lineage>
</organism>
<proteinExistence type="predicted"/>
<dbReference type="SUPFAM" id="SSF53590">
    <property type="entry name" value="Nucleoside hydrolase"/>
    <property type="match status" value="1"/>
</dbReference>
<dbReference type="PANTHER" id="PTHR12304:SF4">
    <property type="entry name" value="URIDINE NUCLEOSIDASE"/>
    <property type="match status" value="1"/>
</dbReference>
<dbReference type="PROSITE" id="PS01247">
    <property type="entry name" value="IUNH"/>
    <property type="match status" value="1"/>
</dbReference>
<dbReference type="InterPro" id="IPR001910">
    <property type="entry name" value="Inosine/uridine_hydrolase_dom"/>
</dbReference>
<reference evidence="4" key="1">
    <citation type="submission" date="2022-07" db="EMBL/GenBank/DDBJ databases">
        <title>Complete Genome Sequence of the Radioresistant Bacterium Deinococcus aetherius ST0316, Isolated from the Air Dust collected in Lower Stratosphere above Japan.</title>
        <authorList>
            <person name="Satoh K."/>
            <person name="Hagiwara K."/>
            <person name="Katsumata K."/>
            <person name="Kubo A."/>
            <person name="Yokobori S."/>
            <person name="Yamagishi A."/>
            <person name="Oono Y."/>
            <person name="Narumi I."/>
        </authorList>
    </citation>
    <scope>NUCLEOTIDE SEQUENCE</scope>
    <source>
        <strain evidence="4">ST0316</strain>
    </source>
</reference>
<gene>
    <name evidence="4" type="ORF">DAETH_06970</name>
</gene>
<keyword evidence="2" id="KW-0326">Glycosidase</keyword>
<dbReference type="EMBL" id="AP026560">
    <property type="protein sequence ID" value="BDP40728.1"/>
    <property type="molecule type" value="Genomic_DNA"/>
</dbReference>
<dbReference type="Gene3D" id="3.90.245.10">
    <property type="entry name" value="Ribonucleoside hydrolase-like"/>
    <property type="match status" value="1"/>
</dbReference>
<name>A0ABM8AAD8_9DEIO</name>
<dbReference type="Pfam" id="PF01156">
    <property type="entry name" value="IU_nuc_hydro"/>
    <property type="match status" value="1"/>
</dbReference>